<dbReference type="GO" id="GO:0005829">
    <property type="term" value="C:cytosol"/>
    <property type="evidence" value="ECO:0007669"/>
    <property type="project" value="TreeGrafter"/>
</dbReference>
<dbReference type="Proteomes" id="UP000316968">
    <property type="component" value="Chromosome"/>
</dbReference>
<organism evidence="4 5">
    <name type="scientific">Saccharibacillus brassicae</name>
    <dbReference type="NCBI Taxonomy" id="2583377"/>
    <lineage>
        <taxon>Bacteria</taxon>
        <taxon>Bacillati</taxon>
        <taxon>Bacillota</taxon>
        <taxon>Bacilli</taxon>
        <taxon>Bacillales</taxon>
        <taxon>Paenibacillaceae</taxon>
        <taxon>Saccharibacillus</taxon>
    </lineage>
</organism>
<dbReference type="GO" id="GO:0030261">
    <property type="term" value="P:chromosome condensation"/>
    <property type="evidence" value="ECO:0007669"/>
    <property type="project" value="UniProtKB-KW"/>
</dbReference>
<keyword evidence="3 4" id="KW-0238">DNA-binding</keyword>
<dbReference type="PANTHER" id="PTHR33175">
    <property type="entry name" value="DNA-BINDING PROTEIN HU"/>
    <property type="match status" value="1"/>
</dbReference>
<evidence type="ECO:0000313" key="4">
    <source>
        <dbReference type="EMBL" id="QDH19816.1"/>
    </source>
</evidence>
<dbReference type="Pfam" id="PF00216">
    <property type="entry name" value="Bac_DNA_binding"/>
    <property type="match status" value="1"/>
</dbReference>
<dbReference type="RefSeq" id="WP_141446203.1">
    <property type="nucleotide sequence ID" value="NZ_CP041217.1"/>
</dbReference>
<dbReference type="PANTHER" id="PTHR33175:SF3">
    <property type="entry name" value="DNA-BINDING PROTEIN HU-BETA"/>
    <property type="match status" value="1"/>
</dbReference>
<accession>A0A4Y6UTV9</accession>
<dbReference type="InterPro" id="IPR000119">
    <property type="entry name" value="Hist_DNA-bd"/>
</dbReference>
<evidence type="ECO:0000256" key="2">
    <source>
        <dbReference type="ARBA" id="ARBA00023067"/>
    </source>
</evidence>
<sequence length="89" mass="9644">MTKVNETVNTKELARTLAERTELLNKGQSEEVVNALADVIFETLVSGKNVKLNGIGVLEARQVEAGTVQNPALYTKLIEQGMSKDDAKA</sequence>
<dbReference type="AlphaFoldDB" id="A0A4Y6UTV9"/>
<dbReference type="InterPro" id="IPR010992">
    <property type="entry name" value="IHF-like_DNA-bd_dom_sf"/>
</dbReference>
<comment type="similarity">
    <text evidence="1">Belongs to the bacterial histone-like protein family.</text>
</comment>
<dbReference type="GO" id="GO:0030527">
    <property type="term" value="F:structural constituent of chromatin"/>
    <property type="evidence" value="ECO:0007669"/>
    <property type="project" value="InterPro"/>
</dbReference>
<keyword evidence="2" id="KW-0226">DNA condensation</keyword>
<evidence type="ECO:0000256" key="1">
    <source>
        <dbReference type="ARBA" id="ARBA00010529"/>
    </source>
</evidence>
<name>A0A4Y6UTV9_SACBS</name>
<gene>
    <name evidence="4" type="ORF">FFV09_02390</name>
</gene>
<evidence type="ECO:0000313" key="5">
    <source>
        <dbReference type="Proteomes" id="UP000316968"/>
    </source>
</evidence>
<dbReference type="KEGG" id="saca:FFV09_02390"/>
<dbReference type="EMBL" id="CP041217">
    <property type="protein sequence ID" value="QDH19816.1"/>
    <property type="molecule type" value="Genomic_DNA"/>
</dbReference>
<evidence type="ECO:0000256" key="3">
    <source>
        <dbReference type="ARBA" id="ARBA00023125"/>
    </source>
</evidence>
<reference evidence="4 5" key="1">
    <citation type="submission" date="2019-06" db="EMBL/GenBank/DDBJ databases">
        <title>Saccharibacillus brassicae sp. nov., an endophytic bacterium isolated from Chinese cabbage seeds (Brassica pekinensis).</title>
        <authorList>
            <person name="Jiang L."/>
            <person name="Lee J."/>
            <person name="Kim S.W."/>
        </authorList>
    </citation>
    <scope>NUCLEOTIDE SEQUENCE [LARGE SCALE GENOMIC DNA]</scope>
    <source>
        <strain evidence="5">KCTC 43072 / ATSA2</strain>
    </source>
</reference>
<dbReference type="SUPFAM" id="SSF47729">
    <property type="entry name" value="IHF-like DNA-binding proteins"/>
    <property type="match status" value="1"/>
</dbReference>
<dbReference type="Gene3D" id="4.10.520.10">
    <property type="entry name" value="IHF-like DNA-binding proteins"/>
    <property type="match status" value="1"/>
</dbReference>
<protein>
    <submittedName>
        <fullName evidence="4">HU family DNA-binding protein</fullName>
    </submittedName>
</protein>
<proteinExistence type="inferred from homology"/>
<dbReference type="GO" id="GO:0003677">
    <property type="term" value="F:DNA binding"/>
    <property type="evidence" value="ECO:0007669"/>
    <property type="project" value="UniProtKB-KW"/>
</dbReference>
<keyword evidence="5" id="KW-1185">Reference proteome</keyword>